<dbReference type="RefSeq" id="WP_264653915.1">
    <property type="nucleotide sequence ID" value="NZ_JAOQNN010000001.1"/>
</dbReference>
<comment type="caution">
    <text evidence="2">The sequence shown here is derived from an EMBL/GenBank/DDBJ whole genome shotgun (WGS) entry which is preliminary data.</text>
</comment>
<keyword evidence="1" id="KW-0175">Coiled coil</keyword>
<reference evidence="2" key="1">
    <citation type="submission" date="2023-08" db="EMBL/GenBank/DDBJ databases">
        <title>Genomic analyses of the natural microbiome of Caenorhabditis elegans.</title>
        <authorList>
            <person name="Samuel B."/>
        </authorList>
    </citation>
    <scope>NUCLEOTIDE SEQUENCE</scope>
    <source>
        <strain evidence="2">BIGb0220</strain>
    </source>
</reference>
<dbReference type="AlphaFoldDB" id="A0AAW5TR18"/>
<protein>
    <submittedName>
        <fullName evidence="2">Uncharacterized protein</fullName>
    </submittedName>
</protein>
<accession>A0AAW5TR18</accession>
<evidence type="ECO:0000256" key="1">
    <source>
        <dbReference type="SAM" id="Coils"/>
    </source>
</evidence>
<organism evidence="2 3">
    <name type="scientific">Lactococcus lactis</name>
    <dbReference type="NCBI Taxonomy" id="1358"/>
    <lineage>
        <taxon>Bacteria</taxon>
        <taxon>Bacillati</taxon>
        <taxon>Bacillota</taxon>
        <taxon>Bacilli</taxon>
        <taxon>Lactobacillales</taxon>
        <taxon>Streptococcaceae</taxon>
        <taxon>Lactococcus</taxon>
    </lineage>
</organism>
<dbReference type="Proteomes" id="UP001207687">
    <property type="component" value="Unassembled WGS sequence"/>
</dbReference>
<feature type="coiled-coil region" evidence="1">
    <location>
        <begin position="52"/>
        <end position="94"/>
    </location>
</feature>
<name>A0AAW5TR18_9LACT</name>
<evidence type="ECO:0000313" key="3">
    <source>
        <dbReference type="Proteomes" id="UP001207687"/>
    </source>
</evidence>
<dbReference type="EMBL" id="JAOQNN010000001">
    <property type="protein sequence ID" value="MCW2281218.1"/>
    <property type="molecule type" value="Genomic_DNA"/>
</dbReference>
<evidence type="ECO:0000313" key="2">
    <source>
        <dbReference type="EMBL" id="MCW2281218.1"/>
    </source>
</evidence>
<proteinExistence type="predicted"/>
<sequence length="158" mass="18582">MSMNEVDFQEVLSQFLLKDETSERPQMHPQKIKESKTAIQNKLNLYIEALEKNEIEIDLTDYKMALKQLKKMKAVEYEEIVMKMVENYETLKQKKQKVFPSASAPYPELVMKRQVADLSKGKVIFSSEFTETVGSDGSKEKHFFSDFRRRMLKKKSEK</sequence>
<gene>
    <name evidence="2" type="ORF">M2256_001676</name>
</gene>